<accession>A0A418M5Q6</accession>
<sequence>MSEQDKETINLQVSGEVGKYNSLPVDYLVEIAKNLQTLLQTLAKVNVSEGSTIDLNNFKIELTGFKAGSAVPQFSFTPRRQLTLNGDVDNQRELVRQKFDELVEASGKGNFSKVKELYPDAYRRNEVVDGLYNFVNSFGGSPVSVVNFKQKEGKDNIVPLYTIRPFAKEVRDRLVTPLIENKELETIQEVSFKKVVTTYRGDKKVNSKTIEEYSDKQASLSLAPDIIVSSTHTFTLFSPLRCLLEKEDDYYVMTCEILDLVGTGLTIEEAEQSFAEEFEYIYNRYNSLSNAELTKRLQSVKAILNALVKQVDNHAHA</sequence>
<comment type="caution">
    <text evidence="1">The sequence shown here is derived from an EMBL/GenBank/DDBJ whole genome shotgun (WGS) entry which is preliminary data.</text>
</comment>
<dbReference type="OrthoDB" id="930838at2"/>
<organism evidence="1 2">
    <name type="scientific">Fibrisoma montanum</name>
    <dbReference type="NCBI Taxonomy" id="2305895"/>
    <lineage>
        <taxon>Bacteria</taxon>
        <taxon>Pseudomonadati</taxon>
        <taxon>Bacteroidota</taxon>
        <taxon>Cytophagia</taxon>
        <taxon>Cytophagales</taxon>
        <taxon>Spirosomataceae</taxon>
        <taxon>Fibrisoma</taxon>
    </lineage>
</organism>
<evidence type="ECO:0000313" key="2">
    <source>
        <dbReference type="Proteomes" id="UP000283523"/>
    </source>
</evidence>
<dbReference type="EMBL" id="QXED01000005">
    <property type="protein sequence ID" value="RIV21257.1"/>
    <property type="molecule type" value="Genomic_DNA"/>
</dbReference>
<reference evidence="1 2" key="1">
    <citation type="submission" date="2018-08" db="EMBL/GenBank/DDBJ databases">
        <title>Fibrisoma montanum sp. nov., isolated from Danxia mountain soil.</title>
        <authorList>
            <person name="Huang Y."/>
        </authorList>
    </citation>
    <scope>NUCLEOTIDE SEQUENCE [LARGE SCALE GENOMIC DNA]</scope>
    <source>
        <strain evidence="1 2">HYT19</strain>
    </source>
</reference>
<evidence type="ECO:0000313" key="1">
    <source>
        <dbReference type="EMBL" id="RIV21257.1"/>
    </source>
</evidence>
<dbReference type="Proteomes" id="UP000283523">
    <property type="component" value="Unassembled WGS sequence"/>
</dbReference>
<dbReference type="AlphaFoldDB" id="A0A418M5Q6"/>
<dbReference type="RefSeq" id="WP_119669050.1">
    <property type="nucleotide sequence ID" value="NZ_QXED01000005.1"/>
</dbReference>
<keyword evidence="2" id="KW-1185">Reference proteome</keyword>
<name>A0A418M5Q6_9BACT</name>
<proteinExistence type="predicted"/>
<gene>
    <name evidence="1" type="ORF">DYU11_17715</name>
</gene>
<protein>
    <submittedName>
        <fullName evidence="1">Uncharacterized protein</fullName>
    </submittedName>
</protein>